<reference evidence="1 2" key="1">
    <citation type="journal article" date="2013" name="Genome Announc.">
        <title>Draft Genome Sequence of the Methanotrophic Gammaproteobacterium Methyloglobulus morosus DSM 22980 Strain KoM1.</title>
        <authorList>
            <person name="Poehlein A."/>
            <person name="Deutzmann J.S."/>
            <person name="Daniel R."/>
            <person name="Simeonova D.D."/>
        </authorList>
    </citation>
    <scope>NUCLEOTIDE SEQUENCE [LARGE SCALE GENOMIC DNA]</scope>
    <source>
        <strain evidence="1 2">KoM1</strain>
    </source>
</reference>
<keyword evidence="2" id="KW-1185">Reference proteome</keyword>
<evidence type="ECO:0000313" key="1">
    <source>
        <dbReference type="EMBL" id="ESS67823.1"/>
    </source>
</evidence>
<gene>
    <name evidence="1" type="ORF">MGMO_157c00010</name>
</gene>
<name>V5BTD1_9GAMM</name>
<dbReference type="AlphaFoldDB" id="V5BTD1"/>
<comment type="caution">
    <text evidence="1">The sequence shown here is derived from an EMBL/GenBank/DDBJ whole genome shotgun (WGS) entry which is preliminary data.</text>
</comment>
<accession>V5BTD1</accession>
<protein>
    <submittedName>
        <fullName evidence="1">Uncharacterized protein</fullName>
    </submittedName>
</protein>
<dbReference type="EMBL" id="AYLO01000144">
    <property type="protein sequence ID" value="ESS67823.1"/>
    <property type="molecule type" value="Genomic_DNA"/>
</dbReference>
<evidence type="ECO:0000313" key="2">
    <source>
        <dbReference type="Proteomes" id="UP000017842"/>
    </source>
</evidence>
<organism evidence="1 2">
    <name type="scientific">Methyloglobulus morosus KoM1</name>
    <dbReference type="NCBI Taxonomy" id="1116472"/>
    <lineage>
        <taxon>Bacteria</taxon>
        <taxon>Pseudomonadati</taxon>
        <taxon>Pseudomonadota</taxon>
        <taxon>Gammaproteobacteria</taxon>
        <taxon>Methylococcales</taxon>
        <taxon>Methylococcaceae</taxon>
        <taxon>Methyloglobulus</taxon>
    </lineage>
</organism>
<sequence length="43" mass="4877">MVEPYTAIYVTGMNNLNIFTNRAQICLVYKFVNANRLSVIAIP</sequence>
<proteinExistence type="predicted"/>
<dbReference type="Proteomes" id="UP000017842">
    <property type="component" value="Unassembled WGS sequence"/>
</dbReference>